<sequence>MASFHVFLCLLGLVVLCHSDSFFQKLELKDLKNPPKGCVDKDGKQHDFGSEWDRDCMACSCTSEGLSCSSKMPNANTVDISEDCELVVDKDACSAKVVMKSDKTKE</sequence>
<evidence type="ECO:0000256" key="1">
    <source>
        <dbReference type="ARBA" id="ARBA00004613"/>
    </source>
</evidence>
<keyword evidence="5" id="KW-0732">Signal</keyword>
<dbReference type="PANTHER" id="PTHR10500:SF7">
    <property type="entry name" value="BETA-MICROSEMINOPROTEIN"/>
    <property type="match status" value="1"/>
</dbReference>
<feature type="signal peptide" evidence="5">
    <location>
        <begin position="1"/>
        <end position="19"/>
    </location>
</feature>
<evidence type="ECO:0000313" key="7">
    <source>
        <dbReference type="Proteomes" id="UP000327493"/>
    </source>
</evidence>
<accession>A0A5J5CST8</accession>
<dbReference type="Proteomes" id="UP000327493">
    <property type="component" value="Chromosome 17"/>
</dbReference>
<comment type="subcellular location">
    <subcellularLocation>
        <location evidence="1">Secreted</location>
    </subcellularLocation>
</comment>
<evidence type="ECO:0000256" key="4">
    <source>
        <dbReference type="ARBA" id="ARBA00023157"/>
    </source>
</evidence>
<dbReference type="EMBL" id="VOFY01000017">
    <property type="protein sequence ID" value="KAA8583863.1"/>
    <property type="molecule type" value="Genomic_DNA"/>
</dbReference>
<dbReference type="AlphaFoldDB" id="A0A5J5CST8"/>
<feature type="non-terminal residue" evidence="6">
    <location>
        <position position="106"/>
    </location>
</feature>
<protein>
    <recommendedName>
        <fullName evidence="8">Beta-microseminoprotein</fullName>
    </recommendedName>
</protein>
<keyword evidence="3" id="KW-0964">Secreted</keyword>
<gene>
    <name evidence="6" type="ORF">FQN60_015071</name>
</gene>
<evidence type="ECO:0000256" key="3">
    <source>
        <dbReference type="ARBA" id="ARBA00022525"/>
    </source>
</evidence>
<dbReference type="Pfam" id="PF05825">
    <property type="entry name" value="PSP94"/>
    <property type="match status" value="1"/>
</dbReference>
<dbReference type="GO" id="GO:0005576">
    <property type="term" value="C:extracellular region"/>
    <property type="evidence" value="ECO:0007669"/>
    <property type="project" value="UniProtKB-SubCell"/>
</dbReference>
<organism evidence="6 7">
    <name type="scientific">Etheostoma spectabile</name>
    <name type="common">orangethroat darter</name>
    <dbReference type="NCBI Taxonomy" id="54343"/>
    <lineage>
        <taxon>Eukaryota</taxon>
        <taxon>Metazoa</taxon>
        <taxon>Chordata</taxon>
        <taxon>Craniata</taxon>
        <taxon>Vertebrata</taxon>
        <taxon>Euteleostomi</taxon>
        <taxon>Actinopterygii</taxon>
        <taxon>Neopterygii</taxon>
        <taxon>Teleostei</taxon>
        <taxon>Neoteleostei</taxon>
        <taxon>Acanthomorphata</taxon>
        <taxon>Eupercaria</taxon>
        <taxon>Perciformes</taxon>
        <taxon>Percoidei</taxon>
        <taxon>Percidae</taxon>
        <taxon>Etheostomatinae</taxon>
        <taxon>Etheostoma</taxon>
    </lineage>
</organism>
<keyword evidence="7" id="KW-1185">Reference proteome</keyword>
<comment type="caution">
    <text evidence="6">The sequence shown here is derived from an EMBL/GenBank/DDBJ whole genome shotgun (WGS) entry which is preliminary data.</text>
</comment>
<evidence type="ECO:0008006" key="8">
    <source>
        <dbReference type="Google" id="ProtNLM"/>
    </source>
</evidence>
<reference evidence="6 7" key="1">
    <citation type="submission" date="2019-08" db="EMBL/GenBank/DDBJ databases">
        <title>A chromosome-level genome assembly, high-density linkage maps, and genome scans reveal the genomic architecture of hybrid incompatibilities underlying speciation via character displacement in darters (Percidae: Etheostominae).</title>
        <authorList>
            <person name="Moran R.L."/>
            <person name="Catchen J.M."/>
            <person name="Fuller R.C."/>
        </authorList>
    </citation>
    <scope>NUCLEOTIDE SEQUENCE [LARGE SCALE GENOMIC DNA]</scope>
    <source>
        <strain evidence="6">EspeVRDwgs_2016</strain>
        <tissue evidence="6">Muscle</tissue>
    </source>
</reference>
<dbReference type="PANTHER" id="PTHR10500">
    <property type="entry name" value="BETA-MICROSEMINOPROTEIN"/>
    <property type="match status" value="1"/>
</dbReference>
<comment type="similarity">
    <text evidence="2">Belongs to the beta-microseminoprotein family.</text>
</comment>
<feature type="chain" id="PRO_5023927684" description="Beta-microseminoprotein" evidence="5">
    <location>
        <begin position="20"/>
        <end position="106"/>
    </location>
</feature>
<proteinExistence type="inferred from homology"/>
<keyword evidence="4" id="KW-1015">Disulfide bond</keyword>
<evidence type="ECO:0000256" key="5">
    <source>
        <dbReference type="SAM" id="SignalP"/>
    </source>
</evidence>
<name>A0A5J5CST8_9PERO</name>
<evidence type="ECO:0000256" key="2">
    <source>
        <dbReference type="ARBA" id="ARBA00010352"/>
    </source>
</evidence>
<evidence type="ECO:0000313" key="6">
    <source>
        <dbReference type="EMBL" id="KAA8583863.1"/>
    </source>
</evidence>
<dbReference type="Gene3D" id="2.60.40.1900">
    <property type="entry name" value="Beta-microseminoprotein (PSP94) domain"/>
    <property type="match status" value="1"/>
</dbReference>
<dbReference type="InterPro" id="IPR008735">
    <property type="entry name" value="PSP94"/>
</dbReference>